<dbReference type="GO" id="GO:0006269">
    <property type="term" value="P:DNA replication, synthesis of primer"/>
    <property type="evidence" value="ECO:0007669"/>
    <property type="project" value="UniProtKB-KW"/>
</dbReference>
<dbReference type="PANTHER" id="PTHR30153">
    <property type="entry name" value="REPLICATIVE DNA HELICASE DNAB"/>
    <property type="match status" value="1"/>
</dbReference>
<dbReference type="Gene3D" id="1.10.860.10">
    <property type="entry name" value="DNAb Helicase, Chain A"/>
    <property type="match status" value="1"/>
</dbReference>
<dbReference type="PROSITE" id="PS51199">
    <property type="entry name" value="SF4_HELICASE"/>
    <property type="match status" value="1"/>
</dbReference>
<dbReference type="InterPro" id="IPR007868">
    <property type="entry name" value="Hom_end_hint"/>
</dbReference>
<keyword evidence="7 17" id="KW-0347">Helicase</keyword>
<dbReference type="SUPFAM" id="SSF52540">
    <property type="entry name" value="P-loop containing nucleoside triphosphate hydrolases"/>
    <property type="match status" value="1"/>
</dbReference>
<evidence type="ECO:0000256" key="2">
    <source>
        <dbReference type="ARBA" id="ARBA00022515"/>
    </source>
</evidence>
<dbReference type="GO" id="GO:0043139">
    <property type="term" value="F:5'-3' DNA helicase activity"/>
    <property type="evidence" value="ECO:0007669"/>
    <property type="project" value="UniProtKB-EC"/>
</dbReference>
<keyword evidence="6 17" id="KW-0378">Hydrolase</keyword>
<evidence type="ECO:0000256" key="3">
    <source>
        <dbReference type="ARBA" id="ARBA00022705"/>
    </source>
</evidence>
<dbReference type="GO" id="GO:0005829">
    <property type="term" value="C:cytosol"/>
    <property type="evidence" value="ECO:0007669"/>
    <property type="project" value="TreeGrafter"/>
</dbReference>
<dbReference type="Pfam" id="PF00772">
    <property type="entry name" value="DnaB"/>
    <property type="match status" value="1"/>
</dbReference>
<comment type="function">
    <text evidence="11">The intein is an endonuclease.</text>
</comment>
<evidence type="ECO:0000313" key="17">
    <source>
        <dbReference type="EMBL" id="SFV63334.1"/>
    </source>
</evidence>
<evidence type="ECO:0000256" key="14">
    <source>
        <dbReference type="ARBA" id="ARBA00048954"/>
    </source>
</evidence>
<name>A0A1W1CC33_9ZZZZ</name>
<evidence type="ECO:0000256" key="7">
    <source>
        <dbReference type="ARBA" id="ARBA00022806"/>
    </source>
</evidence>
<evidence type="ECO:0000256" key="10">
    <source>
        <dbReference type="ARBA" id="ARBA00023235"/>
    </source>
</evidence>
<dbReference type="SUPFAM" id="SSF48024">
    <property type="entry name" value="N-terminal domain of DnaB helicase"/>
    <property type="match status" value="1"/>
</dbReference>
<evidence type="ECO:0000256" key="11">
    <source>
        <dbReference type="ARBA" id="ARBA00044940"/>
    </source>
</evidence>
<sequence length="822" mass="94076">MENLYNLNIERAVLSAIIFDPEIYEEIATKLQSHDFYFPFHQYVFTAMETLHKEEKPLDDEFLRSKLLRMDKFDEVAMLDLLSANPITNTLAYINEIKAKSTKRALATLATEIRKVTIEDDLPAEEVMNLVEKKLYEITQNSTSEDFRGAKEITVAMMGEIERLKSLGNSKLIGVDTGFKNLNDKTSGFGKGDLVIIAARPAMGKCVGKGTKVLMYSGTLKKVENIEVGELLMGDDSMPRKVLSLARGREEMYWVRQNKGINYRVNKSHILSLKRSRNDSKHKNGDILNIEVSDYIERSEKFKTNYKGYKVAVEFEEKSLEIEPYFLGLWLGDGSSSSVSIASEDEEIISYLESYAFKLDKKLHRYAVDGKCRIFSITNIQEEGKKKNLQDSLQAKLRLLGVINNKHIPQHYLINSRENRLELLAGLLDSDGYYDDKYHVMEIIQKRKELAEQIKFLADSLGFRASFVKKKATIKSIDYECEVYRVRIVGNLEDIPTKILRKQARPLASKREHKHTGIKVEFDKIDDYYGFEIDGNKLFLLEDMTVTHNTSLVLNMALKAIERDEGVAFFSLEMPAEQLMLRLLSAKTSIPLQALRVGDLRDEQWSQLSSATQELSTKKLFVDDGGYATIHHVRSKLRKLKSQHPEISVAMIDYLQLMSGEAKEGRQQVVSEISRGLKQLARELQIPIVALSQLNRGVESRDNKRPMLSDLRESGSIEQDADIVMFVYRDDVYREAAEKEKEMKAKANGQEYENKFQSKLEEDTELILGKHRNGPTGTVKLIFQKQFTRFVDARLGDEPYETIFENTNIDTRDTGNINMPVI</sequence>
<dbReference type="EC" id="5.6.2.3" evidence="12"/>
<evidence type="ECO:0000256" key="1">
    <source>
        <dbReference type="ARBA" id="ARBA00008428"/>
    </source>
</evidence>
<dbReference type="InterPro" id="IPR036185">
    <property type="entry name" value="DNA_heli_DnaB-like_N_sf"/>
</dbReference>
<accession>A0A1W1CC33</accession>
<dbReference type="InterPro" id="IPR027417">
    <property type="entry name" value="P-loop_NTPase"/>
</dbReference>
<dbReference type="GO" id="GO:0030908">
    <property type="term" value="P:protein splicing"/>
    <property type="evidence" value="ECO:0007669"/>
    <property type="project" value="InterPro"/>
</dbReference>
<dbReference type="InterPro" id="IPR004042">
    <property type="entry name" value="Intein_endonuc_central"/>
</dbReference>
<feature type="domain" description="DOD-type homing endonuclease" evidence="15">
    <location>
        <begin position="326"/>
        <end position="463"/>
    </location>
</feature>
<evidence type="ECO:0000256" key="9">
    <source>
        <dbReference type="ARBA" id="ARBA00023125"/>
    </source>
</evidence>
<dbReference type="EMBL" id="FPHM01000080">
    <property type="protein sequence ID" value="SFV63334.1"/>
    <property type="molecule type" value="Genomic_DNA"/>
</dbReference>
<dbReference type="InterPro" id="IPR036844">
    <property type="entry name" value="Hint_dom_sf"/>
</dbReference>
<dbReference type="Gene3D" id="3.10.28.10">
    <property type="entry name" value="Homing endonucleases"/>
    <property type="match status" value="1"/>
</dbReference>
<dbReference type="Pfam" id="PF03796">
    <property type="entry name" value="DnaB_C"/>
    <property type="match status" value="1"/>
</dbReference>
<dbReference type="Gene3D" id="3.40.50.300">
    <property type="entry name" value="P-loop containing nucleotide triphosphate hydrolases"/>
    <property type="match status" value="2"/>
</dbReference>
<evidence type="ECO:0000256" key="13">
    <source>
        <dbReference type="ARBA" id="ARBA00045002"/>
    </source>
</evidence>
<dbReference type="InterPro" id="IPR007694">
    <property type="entry name" value="DNA_helicase_DnaB-like_C"/>
</dbReference>
<dbReference type="NCBIfam" id="TIGR00665">
    <property type="entry name" value="DnaB"/>
    <property type="match status" value="1"/>
</dbReference>
<dbReference type="PROSITE" id="PS50819">
    <property type="entry name" value="INTEIN_ENDONUCLEASE"/>
    <property type="match status" value="1"/>
</dbReference>
<dbReference type="Pfam" id="PF05203">
    <property type="entry name" value="Hom_end_hint"/>
    <property type="match status" value="1"/>
</dbReference>
<keyword evidence="3" id="KW-0235">DNA replication</keyword>
<feature type="domain" description="SF4 helicase" evidence="16">
    <location>
        <begin position="550"/>
        <end position="797"/>
    </location>
</feature>
<evidence type="ECO:0000259" key="15">
    <source>
        <dbReference type="PROSITE" id="PS50819"/>
    </source>
</evidence>
<evidence type="ECO:0000256" key="12">
    <source>
        <dbReference type="ARBA" id="ARBA00044969"/>
    </source>
</evidence>
<dbReference type="InterPro" id="IPR007693">
    <property type="entry name" value="DNA_helicase_DnaB-like_N"/>
</dbReference>
<organism evidence="17">
    <name type="scientific">hydrothermal vent metagenome</name>
    <dbReference type="NCBI Taxonomy" id="652676"/>
    <lineage>
        <taxon>unclassified sequences</taxon>
        <taxon>metagenomes</taxon>
        <taxon>ecological metagenomes</taxon>
    </lineage>
</organism>
<evidence type="ECO:0000256" key="8">
    <source>
        <dbReference type="ARBA" id="ARBA00022840"/>
    </source>
</evidence>
<comment type="catalytic activity">
    <reaction evidence="14">
        <text>ATP + H2O = ADP + phosphate + H(+)</text>
        <dbReference type="Rhea" id="RHEA:13065"/>
        <dbReference type="ChEBI" id="CHEBI:15377"/>
        <dbReference type="ChEBI" id="CHEBI:15378"/>
        <dbReference type="ChEBI" id="CHEBI:30616"/>
        <dbReference type="ChEBI" id="CHEBI:43474"/>
        <dbReference type="ChEBI" id="CHEBI:456216"/>
        <dbReference type="EC" id="5.6.2.3"/>
    </reaction>
</comment>
<keyword evidence="8" id="KW-0067">ATP-binding</keyword>
<keyword evidence="4" id="KW-0677">Repeat</keyword>
<protein>
    <recommendedName>
        <fullName evidence="12">DNA 5'-3' helicase</fullName>
        <ecNumber evidence="12">5.6.2.3</ecNumber>
    </recommendedName>
    <alternativeName>
        <fullName evidence="13">DNA 5'-3' helicase DnaB</fullName>
    </alternativeName>
</protein>
<dbReference type="GO" id="GO:0005524">
    <property type="term" value="F:ATP binding"/>
    <property type="evidence" value="ECO:0007669"/>
    <property type="project" value="UniProtKB-KW"/>
</dbReference>
<dbReference type="InterPro" id="IPR007692">
    <property type="entry name" value="DNA_helicase_DnaB"/>
</dbReference>
<dbReference type="InterPro" id="IPR007869">
    <property type="entry name" value="Homing_endonuc_PI-Sce"/>
</dbReference>
<evidence type="ECO:0000256" key="4">
    <source>
        <dbReference type="ARBA" id="ARBA00022737"/>
    </source>
</evidence>
<evidence type="ECO:0000259" key="16">
    <source>
        <dbReference type="PROSITE" id="PS51199"/>
    </source>
</evidence>
<dbReference type="GO" id="GO:1990077">
    <property type="term" value="C:primosome complex"/>
    <property type="evidence" value="ECO:0007669"/>
    <property type="project" value="UniProtKB-KW"/>
</dbReference>
<proteinExistence type="inferred from homology"/>
<keyword evidence="10" id="KW-0413">Isomerase</keyword>
<dbReference type="SUPFAM" id="SSF55608">
    <property type="entry name" value="Homing endonucleases"/>
    <property type="match status" value="1"/>
</dbReference>
<keyword evidence="5" id="KW-0547">Nucleotide-binding</keyword>
<dbReference type="InterPro" id="IPR027434">
    <property type="entry name" value="Homing_endonucl"/>
</dbReference>
<dbReference type="InterPro" id="IPR016136">
    <property type="entry name" value="DNA_helicase_N/primase_C"/>
</dbReference>
<keyword evidence="9" id="KW-0238">DNA-binding</keyword>
<dbReference type="Pfam" id="PF05204">
    <property type="entry name" value="Hom_end"/>
    <property type="match status" value="1"/>
</dbReference>
<dbReference type="PANTHER" id="PTHR30153:SF2">
    <property type="entry name" value="REPLICATIVE DNA HELICASE"/>
    <property type="match status" value="1"/>
</dbReference>
<evidence type="ECO:0000256" key="5">
    <source>
        <dbReference type="ARBA" id="ARBA00022741"/>
    </source>
</evidence>
<dbReference type="Gene3D" id="2.170.16.10">
    <property type="entry name" value="Hedgehog/Intein (Hint) domain"/>
    <property type="match status" value="1"/>
</dbReference>
<dbReference type="GO" id="GO:0003677">
    <property type="term" value="F:DNA binding"/>
    <property type="evidence" value="ECO:0007669"/>
    <property type="project" value="UniProtKB-KW"/>
</dbReference>
<dbReference type="SUPFAM" id="SSF51294">
    <property type="entry name" value="Hedgehog/intein (Hint) domain"/>
    <property type="match status" value="1"/>
</dbReference>
<dbReference type="CDD" id="cd00984">
    <property type="entry name" value="DnaB_C"/>
    <property type="match status" value="1"/>
</dbReference>
<dbReference type="AlphaFoldDB" id="A0A1W1CC33"/>
<evidence type="ECO:0000256" key="6">
    <source>
        <dbReference type="ARBA" id="ARBA00022801"/>
    </source>
</evidence>
<comment type="similarity">
    <text evidence="1">Belongs to the helicase family. DnaB subfamily.</text>
</comment>
<gene>
    <name evidence="17" type="ORF">MNB_SV-13-632</name>
</gene>
<reference evidence="17" key="1">
    <citation type="submission" date="2016-10" db="EMBL/GenBank/DDBJ databases">
        <authorList>
            <person name="de Groot N.N."/>
        </authorList>
    </citation>
    <scope>NUCLEOTIDE SEQUENCE</scope>
</reference>
<keyword evidence="2" id="KW-0639">Primosome</keyword>
<dbReference type="GO" id="GO:0004519">
    <property type="term" value="F:endonuclease activity"/>
    <property type="evidence" value="ECO:0007669"/>
    <property type="project" value="InterPro"/>
</dbReference>
<dbReference type="GO" id="GO:0016887">
    <property type="term" value="F:ATP hydrolysis activity"/>
    <property type="evidence" value="ECO:0007669"/>
    <property type="project" value="RHEA"/>
</dbReference>